<keyword evidence="2" id="KW-1185">Reference proteome</keyword>
<reference evidence="1" key="1">
    <citation type="submission" date="2018-11" db="EMBL/GenBank/DDBJ databases">
        <authorList>
            <consortium name="Pathogen Informatics"/>
        </authorList>
    </citation>
    <scope>NUCLEOTIDE SEQUENCE</scope>
</reference>
<accession>A0A448WSF1</accession>
<organism evidence="1 2">
    <name type="scientific">Protopolystoma xenopodis</name>
    <dbReference type="NCBI Taxonomy" id="117903"/>
    <lineage>
        <taxon>Eukaryota</taxon>
        <taxon>Metazoa</taxon>
        <taxon>Spiralia</taxon>
        <taxon>Lophotrochozoa</taxon>
        <taxon>Platyhelminthes</taxon>
        <taxon>Monogenea</taxon>
        <taxon>Polyopisthocotylea</taxon>
        <taxon>Polystomatidea</taxon>
        <taxon>Polystomatidae</taxon>
        <taxon>Protopolystoma</taxon>
    </lineage>
</organism>
<proteinExistence type="predicted"/>
<dbReference type="EMBL" id="CAAALY010040078">
    <property type="protein sequence ID" value="VEL19099.1"/>
    <property type="molecule type" value="Genomic_DNA"/>
</dbReference>
<name>A0A448WSF1_9PLAT</name>
<comment type="caution">
    <text evidence="1">The sequence shown here is derived from an EMBL/GenBank/DDBJ whole genome shotgun (WGS) entry which is preliminary data.</text>
</comment>
<evidence type="ECO:0000313" key="2">
    <source>
        <dbReference type="Proteomes" id="UP000784294"/>
    </source>
</evidence>
<gene>
    <name evidence="1" type="ORF">PXEA_LOCUS12539</name>
</gene>
<protein>
    <submittedName>
        <fullName evidence="1">Uncharacterized protein</fullName>
    </submittedName>
</protein>
<dbReference type="Proteomes" id="UP000784294">
    <property type="component" value="Unassembled WGS sequence"/>
</dbReference>
<evidence type="ECO:0000313" key="1">
    <source>
        <dbReference type="EMBL" id="VEL19099.1"/>
    </source>
</evidence>
<sequence>MHPERLPTLPSIIQVLSPCCQVAPGQALSNSPDHTFVSTTTCLSCICSTNLSDSHSVRSVDVPTYQLSAQQQLHLPTSIHSYSSNFANNQIRHPRAGLPEPTRLAGPGHSDDVIGRDVVSRAPLNDELKSPLSLQQVSAYLPSHLESSTFPLSSHGQQRPHGIYQNHHPNQNLHQLQHQHQASLIQRRRRQLVSSGNRSCSRNLLASSGFDLFSPVETNPQPSRLSAFPAIPPLLSAPPLYSPSRRAYDLPTSIMPTTSNPILIAPHPLSLIPSSSAQSTGPVQTVEACDSALSEKRLASLNRYGLQLEFGLGSCPDSRIESSLIPAPGYDLKSRIPPKPNASSGSKLESLHKLNSPDAFKSASQITQNKRLRCYLELPAKVKDPIDCSLPQQSAAEG</sequence>
<dbReference type="AlphaFoldDB" id="A0A448WSF1"/>